<dbReference type="OrthoDB" id="31005at2759"/>
<sequence length="281" mass="31684">MGETGRCLRSKQEILAQFDTLRSQLDNFQDTREKLIKASRDATNLSKRLIFHLHHIMTEGSETGPGVAKIAHPKLVQIERLFADLRPDLGGDQFWRYQRAISPGLQEYIEALSFAHYLTHNSLITWSEVQNRLSDESGSPVSCLSLSRSDARLACTHFPLPIEDYLLGVSDLTGELMRYAITAIPRKGGRATASTVCAFLRQCKADFGALTHHSRELTKKQRVTVESLHKIEDVAYAVAIRCYEYDLPHDILDDIVSRTLDTSQHGEFRGKQGDCADLGYY</sequence>
<dbReference type="Gene3D" id="1.20.58.200">
    <property type="entry name" value="Translin, domain 2"/>
    <property type="match status" value="1"/>
</dbReference>
<dbReference type="PANTHER" id="PTHR10741">
    <property type="entry name" value="TRANSLIN AND TRANSLIN ASSOCIATED PROTEIN X"/>
    <property type="match status" value="1"/>
</dbReference>
<dbReference type="InterPro" id="IPR036081">
    <property type="entry name" value="Translin_sf"/>
</dbReference>
<dbReference type="InterPro" id="IPR016068">
    <property type="entry name" value="Translin_N"/>
</dbReference>
<dbReference type="CDD" id="cd14820">
    <property type="entry name" value="TRAX"/>
    <property type="match status" value="1"/>
</dbReference>
<organism evidence="7 8">
    <name type="scientific">Thelephora terrestris</name>
    <dbReference type="NCBI Taxonomy" id="56493"/>
    <lineage>
        <taxon>Eukaryota</taxon>
        <taxon>Fungi</taxon>
        <taxon>Dikarya</taxon>
        <taxon>Basidiomycota</taxon>
        <taxon>Agaricomycotina</taxon>
        <taxon>Agaricomycetes</taxon>
        <taxon>Thelephorales</taxon>
        <taxon>Thelephoraceae</taxon>
        <taxon>Thelephora</taxon>
    </lineage>
</organism>
<reference evidence="7" key="1">
    <citation type="journal article" date="2020" name="Nat. Commun.">
        <title>Large-scale genome sequencing of mycorrhizal fungi provides insights into the early evolution of symbiotic traits.</title>
        <authorList>
            <person name="Miyauchi S."/>
            <person name="Kiss E."/>
            <person name="Kuo A."/>
            <person name="Drula E."/>
            <person name="Kohler A."/>
            <person name="Sanchez-Garcia M."/>
            <person name="Morin E."/>
            <person name="Andreopoulos B."/>
            <person name="Barry K.W."/>
            <person name="Bonito G."/>
            <person name="Buee M."/>
            <person name="Carver A."/>
            <person name="Chen C."/>
            <person name="Cichocki N."/>
            <person name="Clum A."/>
            <person name="Culley D."/>
            <person name="Crous P.W."/>
            <person name="Fauchery L."/>
            <person name="Girlanda M."/>
            <person name="Hayes R.D."/>
            <person name="Keri Z."/>
            <person name="LaButti K."/>
            <person name="Lipzen A."/>
            <person name="Lombard V."/>
            <person name="Magnuson J."/>
            <person name="Maillard F."/>
            <person name="Murat C."/>
            <person name="Nolan M."/>
            <person name="Ohm R.A."/>
            <person name="Pangilinan J."/>
            <person name="Pereira M.F."/>
            <person name="Perotto S."/>
            <person name="Peter M."/>
            <person name="Pfister S."/>
            <person name="Riley R."/>
            <person name="Sitrit Y."/>
            <person name="Stielow J.B."/>
            <person name="Szollosi G."/>
            <person name="Zifcakova L."/>
            <person name="Stursova M."/>
            <person name="Spatafora J.W."/>
            <person name="Tedersoo L."/>
            <person name="Vaario L.M."/>
            <person name="Yamada A."/>
            <person name="Yan M."/>
            <person name="Wang P."/>
            <person name="Xu J."/>
            <person name="Bruns T."/>
            <person name="Baldrian P."/>
            <person name="Vilgalys R."/>
            <person name="Dunand C."/>
            <person name="Henrissat B."/>
            <person name="Grigoriev I.V."/>
            <person name="Hibbett D."/>
            <person name="Nagy L.G."/>
            <person name="Martin F.M."/>
        </authorList>
    </citation>
    <scope>NUCLEOTIDE SEQUENCE</scope>
    <source>
        <strain evidence="7">UH-Tt-Lm1</strain>
    </source>
</reference>
<evidence type="ECO:0000256" key="2">
    <source>
        <dbReference type="ARBA" id="ARBA00004496"/>
    </source>
</evidence>
<protein>
    <submittedName>
        <fullName evidence="7">Translin</fullName>
    </submittedName>
</protein>
<gene>
    <name evidence="7" type="ORF">BJ322DRAFT_759510</name>
</gene>
<dbReference type="Proteomes" id="UP000736335">
    <property type="component" value="Unassembled WGS sequence"/>
</dbReference>
<dbReference type="InterPro" id="IPR016069">
    <property type="entry name" value="Translin_C"/>
</dbReference>
<comment type="subcellular location">
    <subcellularLocation>
        <location evidence="2">Cytoplasm</location>
    </subcellularLocation>
    <subcellularLocation>
        <location evidence="1">Nucleus</location>
    </subcellularLocation>
</comment>
<keyword evidence="4" id="KW-0963">Cytoplasm</keyword>
<dbReference type="AlphaFoldDB" id="A0A9P6L7H1"/>
<evidence type="ECO:0000313" key="8">
    <source>
        <dbReference type="Proteomes" id="UP000736335"/>
    </source>
</evidence>
<dbReference type="Gene3D" id="1.20.58.190">
    <property type="entry name" value="Translin, domain 1"/>
    <property type="match status" value="1"/>
</dbReference>
<evidence type="ECO:0000256" key="6">
    <source>
        <dbReference type="SAM" id="Coils"/>
    </source>
</evidence>
<dbReference type="SUPFAM" id="SSF74784">
    <property type="entry name" value="Translin"/>
    <property type="match status" value="1"/>
</dbReference>
<reference evidence="7" key="2">
    <citation type="submission" date="2020-11" db="EMBL/GenBank/DDBJ databases">
        <authorList>
            <consortium name="DOE Joint Genome Institute"/>
            <person name="Kuo A."/>
            <person name="Miyauchi S."/>
            <person name="Kiss E."/>
            <person name="Drula E."/>
            <person name="Kohler A."/>
            <person name="Sanchez-Garcia M."/>
            <person name="Andreopoulos B."/>
            <person name="Barry K.W."/>
            <person name="Bonito G."/>
            <person name="Buee M."/>
            <person name="Carver A."/>
            <person name="Chen C."/>
            <person name="Cichocki N."/>
            <person name="Clum A."/>
            <person name="Culley D."/>
            <person name="Crous P.W."/>
            <person name="Fauchery L."/>
            <person name="Girlanda M."/>
            <person name="Hayes R."/>
            <person name="Keri Z."/>
            <person name="Labutti K."/>
            <person name="Lipzen A."/>
            <person name="Lombard V."/>
            <person name="Magnuson J."/>
            <person name="Maillard F."/>
            <person name="Morin E."/>
            <person name="Murat C."/>
            <person name="Nolan M."/>
            <person name="Ohm R."/>
            <person name="Pangilinan J."/>
            <person name="Pereira M."/>
            <person name="Perotto S."/>
            <person name="Peter M."/>
            <person name="Riley R."/>
            <person name="Sitrit Y."/>
            <person name="Stielow B."/>
            <person name="Szollosi G."/>
            <person name="Zifcakova L."/>
            <person name="Stursova M."/>
            <person name="Spatafora J.W."/>
            <person name="Tedersoo L."/>
            <person name="Vaario L.-M."/>
            <person name="Yamada A."/>
            <person name="Yan M."/>
            <person name="Wang P."/>
            <person name="Xu J."/>
            <person name="Bruns T."/>
            <person name="Baldrian P."/>
            <person name="Vilgalys R."/>
            <person name="Henrissat B."/>
            <person name="Grigoriev I.V."/>
            <person name="Hibbett D."/>
            <person name="Nagy L.G."/>
            <person name="Martin F.M."/>
        </authorList>
    </citation>
    <scope>NUCLEOTIDE SEQUENCE</scope>
    <source>
        <strain evidence="7">UH-Tt-Lm1</strain>
    </source>
</reference>
<evidence type="ECO:0000256" key="4">
    <source>
        <dbReference type="ARBA" id="ARBA00022490"/>
    </source>
</evidence>
<keyword evidence="5" id="KW-0539">Nucleus</keyword>
<keyword evidence="8" id="KW-1185">Reference proteome</keyword>
<evidence type="ECO:0000256" key="1">
    <source>
        <dbReference type="ARBA" id="ARBA00004123"/>
    </source>
</evidence>
<dbReference type="Pfam" id="PF01997">
    <property type="entry name" value="Translin"/>
    <property type="match status" value="1"/>
</dbReference>
<evidence type="ECO:0000313" key="7">
    <source>
        <dbReference type="EMBL" id="KAF9785994.1"/>
    </source>
</evidence>
<comment type="caution">
    <text evidence="7">The sequence shown here is derived from an EMBL/GenBank/DDBJ whole genome shotgun (WGS) entry which is preliminary data.</text>
</comment>
<keyword evidence="6" id="KW-0175">Coiled coil</keyword>
<evidence type="ECO:0000256" key="5">
    <source>
        <dbReference type="ARBA" id="ARBA00023242"/>
    </source>
</evidence>
<accession>A0A9P6L7H1</accession>
<comment type="similarity">
    <text evidence="3">Belongs to the translin family.</text>
</comment>
<name>A0A9P6L7H1_9AGAM</name>
<dbReference type="GO" id="GO:0005634">
    <property type="term" value="C:nucleus"/>
    <property type="evidence" value="ECO:0007669"/>
    <property type="project" value="UniProtKB-SubCell"/>
</dbReference>
<feature type="coiled-coil region" evidence="6">
    <location>
        <begin position="11"/>
        <end position="38"/>
    </location>
</feature>
<evidence type="ECO:0000256" key="3">
    <source>
        <dbReference type="ARBA" id="ARBA00005902"/>
    </source>
</evidence>
<dbReference type="GO" id="GO:0043565">
    <property type="term" value="F:sequence-specific DNA binding"/>
    <property type="evidence" value="ECO:0007669"/>
    <property type="project" value="InterPro"/>
</dbReference>
<dbReference type="EMBL" id="WIUZ02000006">
    <property type="protein sequence ID" value="KAF9785994.1"/>
    <property type="molecule type" value="Genomic_DNA"/>
</dbReference>
<proteinExistence type="inferred from homology"/>
<dbReference type="InterPro" id="IPR002848">
    <property type="entry name" value="Translin_fam"/>
</dbReference>
<dbReference type="GO" id="GO:0005737">
    <property type="term" value="C:cytoplasm"/>
    <property type="evidence" value="ECO:0007669"/>
    <property type="project" value="UniProtKB-SubCell"/>
</dbReference>